<dbReference type="Pfam" id="PF20155">
    <property type="entry name" value="TMP_3"/>
    <property type="match status" value="1"/>
</dbReference>
<dbReference type="InterPro" id="IPR013491">
    <property type="entry name" value="Tape_meas_N"/>
</dbReference>
<evidence type="ECO:0000256" key="1">
    <source>
        <dbReference type="ARBA" id="ARBA00022465"/>
    </source>
</evidence>
<evidence type="ECO:0000259" key="3">
    <source>
        <dbReference type="Pfam" id="PF20155"/>
    </source>
</evidence>
<dbReference type="EMBL" id="BK032747">
    <property type="protein sequence ID" value="DAF58150.1"/>
    <property type="molecule type" value="Genomic_DNA"/>
</dbReference>
<protein>
    <recommendedName>
        <fullName evidence="3">Tape measure protein N-terminal domain-containing protein</fullName>
    </recommendedName>
</protein>
<dbReference type="GO" id="GO:0098003">
    <property type="term" value="P:viral tail assembly"/>
    <property type="evidence" value="ECO:0007669"/>
    <property type="project" value="UniProtKB-KW"/>
</dbReference>
<reference evidence="4" key="1">
    <citation type="journal article" date="2021" name="Proc. Natl. Acad. Sci. U.S.A.">
        <title>A Catalog of Tens of Thousands of Viruses from Human Metagenomes Reveals Hidden Associations with Chronic Diseases.</title>
        <authorList>
            <person name="Tisza M.J."/>
            <person name="Buck C.B."/>
        </authorList>
    </citation>
    <scope>NUCLEOTIDE SEQUENCE</scope>
    <source>
        <strain evidence="4">Ctn8e14</strain>
    </source>
</reference>
<evidence type="ECO:0000313" key="4">
    <source>
        <dbReference type="EMBL" id="DAF58150.1"/>
    </source>
</evidence>
<keyword evidence="1" id="KW-1245">Viral tail assembly</keyword>
<evidence type="ECO:0000256" key="2">
    <source>
        <dbReference type="SAM" id="Coils"/>
    </source>
</evidence>
<accession>A0A8S5T4I4</accession>
<sequence length="3704" mass="403563">MSILENIQLRLSVDRRQVETQFNSAARTVNRGLNAMTLGAEAFEAQWEDITSQMRSVKRIASGMAISQAIYAVTGAITGATSAVLQFSDNMEQAYISMQYFTRNANEAKQAIRELQEFAAYTPFSTEGAINMTKYLQAMSVPASMAKSVLKVISDTAAATGATEENMQRIVTALGQILTKGRLAAEEVRQLSNANIPAVEILKEELNMTGEQIKNIGNYWISGEKAVVAILDGLEKRYEGASAKIAETMGGMVDTIKDDALIISSSFFAGAVDTVADKVEKVRDVLDEWRTIIAKEGTGGLITTIINDIDPSGTLEQYIMAGIAGIKNLSETIRDFAFRSSDLLKIVGTTGYTTIMTLTIAADYLIRGLSTINDVANKALGVVNNLTGMNMELSDMIASFIAFKKISSIMSFAANTTMWFGQCVTNVGAAVVNIIPGLAAANGLVKGLVVGFASVGATALLTYGSLKMMQKITGLQSNSKLVSDDYLKQFDVYNETLSAYSDGLNESYKALSDGASKAFNDVEEKSKKSAKKVQKTWLMSFDEVFQIREDPDDEDTAAEDIASINWGQFFTLPLFRFPERVGENIEEPIYSLSDAINSAKASVDGIAAILPALIGGLTLTVTSAVNKARAIRSLEAQGKYNEEDYTQRELLRKFRGDLGDYLKADDELLKLVDQYKALDNIDVYAKRLKDIRETLNTKLDEAIAAYKKNPTDTNKAIVEGLENQIKRTESIESLLEAQAKKRTILAEQIEYRQKELIKKVEKLKETRARAGNLDEISTKGITAADNVLGIKKLNEAIGDLRQLSASTVDTNSKILSRLRTAAREGTSTDTVEITHLRAQLTDQLNALDKGMLNAQKEISQHIQKFGSSAGLDINALDDVLRDRVGQMIDDQTRSIATIARSNGDLTLDVISDIERHVKQTSGAIDRLAELSKSSPELLSELNKIKSNNEVIANWLDTSGKLRRIDSSIVANDMLKGKGTVTHSYIDATEEHLSYRRQKALNDRAAAQQAVEALDKISTEYSDTVKVLKDSRDILKVHQDYLSTANKLIDRSASVATEIKKYMQSGSYDIASKTYSVLYDTLDELINSNALGNLRDSNAFKPLLQTFLDDTKKAFENLDVVKLQTSIDGFDRKIKSIVDAYNTAYQKKTSAAITTFSGHAAEELTAEQLEAHLEQLTKIKEATTDISHKVINTDNYAELLRQTKKIDDVIDEVRIWGAANKVNNDAVESLIAAMKRPAEEMQRAVNEVLTNPQYVDTFSSLKNSNALKTIFKDSEFKTHVDTVDQIRSNFVEGKRLAKASRDAAKAIKTANDEITGAFELYNTRVNAATEEFTTAVRNSPYLDNVIQAKFINKAADDIQRILEVGVDSFGEAVADLSDSSAKNISMALGQTIVDRGEFTLDAISSLNKGVDTAKTLIDKYHDTVADALDKADASIENSLNKIGKKKLPKADNAITAMQNKYDELFGDMYTNTTVSAKKPMPWESLQEMYRPNGVPGGVGKATGAYTAADFTNTKLPISNRWDDFIDIMSRGTATSAPGKEAYRIGFPNNGITRQGNTFYAALDNLIHGGIDEIAETRQATVNKAYASVLNVRTRDVLQDVLGTIYQGNTLLNSDASLAATVDGIFNVGEDTYELINRTVVSDKQKNLLDLVESIRQDAFKQNKVITSGSGRELAKVSFSDFKKAFEGIAEDVVNRVGAGLAVGTNAKGAYVNFTNGAGVLDAIPDLKKVTERLTSEIAKSPQSIAKYIKDNAARVLLNDANGSRKIADSTFKEYMQGFIVTAEGIDDFKAALKTNSTALESALHIYRTANVAGITGDGVDRLLKAYNGIEKMLEQSPNRYVNLSYDAASLPRVVSTSIDEVVDGFNEYLKDLVTNSTSRQNKALVRKALEDLLEDAKKAMTDSSWMQADNVSSMFGNRTFSYAFNSTSALTDAQKAINDALKAIDNSVSTHTYVFNDIISNLERSVYDSAEVANKLQAAAASARYLEDTYGLLRHDISSQLIAMKDAGKYTGLANNPFRVLGAEEAVGKMTADFLGITKKSMQDLTDGVSNEVKAYIEKSYHTYTETTQALAARIKTREVPSPTNITLSVDADAVAEGVKKAGIATASEARDIRLIGGDVNDFIPREPRTTLTPSFAPLPGEYTPWQRVATAVQVDDVVEVKLVEALPLTEATAEIHRVLGTATNDVTTAMYDSTLKGSTFTARAIDNSITDLAKEIGTVINAEFDDLVSRIPKVTEPLRKLMWDESLTKALVGDAKTILSDAADTVGAAFKAKFKTTDLNKPVPSKPATETVTNSSEIQPVREPRPWYIVDETPERTLTELYLADDETFAEYMKNADDIAKKELDSFRALADDMVKDGLKIEDTDALLDAVRRGDVASKNIERILQEQAMEIWGDQYKTIVNAAGVAEQQLKTTQSLSGAIAKVSDTKFGAALIKNIPGTLVSGLDIVDSIRQGFDTASGGIDLAEQLNAVAKELLDVDYYKETLSTKSDIAGAMGKNLLIEGAGIGGLSAGLGALGIVGWPAALITALGAAGIVGVKQLTGGNDAVNANAKGINNLLDSDEFYKAALAQFGDEKIAKEKEAEWKSYIYTNLVDKQKEFWTHGFFGGDYSKSDNYALVSKNRNKANNGDYAYDPIAVAYAVAELTNDVKTLTKYEKVKNEYSGLWSLVDKETGKTVSQDVLDPDILYAQMMAMYNTGIPTRTVHNSLAEQYAKLTRNIDAITQERLDKMFWLEKEAADYINSKDQAEITALLKSYGYASDNMAEQIQGIIQVYMDKVNYVSDVMQAKADAINAGSVKQITAKALIDGVGTASRFMEMDLSEISQPYLDALANATGIYATAISDTFSQLTFNLEEVRKNMTGFTVQLPSSIEGKFSAVDIQHLSGDVAAMEILEGAGVRINTDGTITVANTASNVNMSGHERDLDLDLRNTTGAERTALSTAGITLGDYNMDGKADLQIDEAQLLKAIKSVNFTLYGMDATTINRDTIKYLSDNGLDVTQDEDTKKLSVAISDMGFITGQKSMADILAGLDLSRMSETLIGSLKSIDGLVSYAHERGQSTLSAASGVVVKTDLGTEGYSEALAAAFAEAGGTFQVATEKNGEEAVESVYAAINKIGEDWSGAITSWETSRITPELKEFLTTIGATIKETGEVTIVDTTGVLKHLSEMNGVQLKEILFDNQELWTSLPEDVQKAFIAAGLATEDGFIVLQGEMLSGWTKVKDTYGLSFGAMDKDTLDAFIKLQGTTAYAWDELTEGQKLKLREYGVTSQEEYRVALNIMDQETKSGLGLVHEDTVLGWNELSDATKKKLADYGITTSAEYAAWLAKMDVETGQGLSTVDKTTAANLLTIGATTSNGWGGIKHVTDDELSKTEALALGYMRFEDLPKTIQDALAEGKEGSAYEALHDGWYFMTTDTSTQLNKFGSVVETKFGDTVDYAKQKAQELRDYLQSPEFKMQQAQADLQAKASYAAEAAKSGDAEMARGGQSFYTDAGMVSHKSLDNKQWADWKDSIYQTSSTILIGTDGNPYLLYTYYNDGQPYGQVLISQTTGKLKKYYAAAGVLPFDEDFEPPAFKMGGLISGDGLYRAGEFGLNEAVLPLEQPSAMSKVGVAIASAIPSWELVAPLRNMLGVRDGGAAPFSSYQREVTVQPVEEIVSKVLQAQAHIAPRDTYTEDKRPLIVGTLIADKSGLRELNRKMKIVERQDGGR</sequence>
<feature type="domain" description="Tape measure protein N-terminal" evidence="3">
    <location>
        <begin position="83"/>
        <end position="260"/>
    </location>
</feature>
<proteinExistence type="predicted"/>
<feature type="coiled-coil region" evidence="2">
    <location>
        <begin position="1158"/>
        <end position="1185"/>
    </location>
</feature>
<dbReference type="NCBIfam" id="TIGR02675">
    <property type="entry name" value="tape_meas_nterm"/>
    <property type="match status" value="1"/>
</dbReference>
<feature type="coiled-coil region" evidence="2">
    <location>
        <begin position="685"/>
        <end position="766"/>
    </location>
</feature>
<organism evidence="4">
    <name type="scientific">Siphoviridae sp. ctn8e14</name>
    <dbReference type="NCBI Taxonomy" id="2827936"/>
    <lineage>
        <taxon>Viruses</taxon>
        <taxon>Duplodnaviria</taxon>
        <taxon>Heunggongvirae</taxon>
        <taxon>Uroviricota</taxon>
        <taxon>Caudoviricetes</taxon>
    </lineage>
</organism>
<keyword evidence="1" id="KW-1188">Viral release from host cell</keyword>
<keyword evidence="2" id="KW-0175">Coiled coil</keyword>
<name>A0A8S5T4I4_9CAUD</name>